<feature type="compositionally biased region" description="Low complexity" evidence="1">
    <location>
        <begin position="63"/>
        <end position="75"/>
    </location>
</feature>
<proteinExistence type="predicted"/>
<dbReference type="OrthoDB" id="4096316at2759"/>
<reference evidence="4" key="1">
    <citation type="submission" date="2016-05" db="EMBL/GenBank/DDBJ databases">
        <title>Comparative genomics of biotechnologically important yeasts.</title>
        <authorList>
            <consortium name="DOE Joint Genome Institute"/>
            <person name="Riley R."/>
            <person name="Haridas S."/>
            <person name="Wolfe K.H."/>
            <person name="Lopes M.R."/>
            <person name="Hittinger C.T."/>
            <person name="Goker M."/>
            <person name="Salamov A."/>
            <person name="Wisecaver J."/>
            <person name="Long T.M."/>
            <person name="Aerts A.L."/>
            <person name="Barry K."/>
            <person name="Choi C."/>
            <person name="Clum A."/>
            <person name="Coughlan A.Y."/>
            <person name="Deshpande S."/>
            <person name="Douglass A.P."/>
            <person name="Hanson S.J."/>
            <person name="Klenk H.-P."/>
            <person name="Labutti K."/>
            <person name="Lapidus A."/>
            <person name="Lindquist E."/>
            <person name="Lipzen A."/>
            <person name="Meier-Kolthoff J.P."/>
            <person name="Ohm R.A."/>
            <person name="Otillar R.P."/>
            <person name="Pangilinan J."/>
            <person name="Peng Y."/>
            <person name="Rokas A."/>
            <person name="Rosa C.A."/>
            <person name="Scheuner C."/>
            <person name="Sibirny A.A."/>
            <person name="Slot J.C."/>
            <person name="Stielow J.B."/>
            <person name="Sun H."/>
            <person name="Kurtzman C.P."/>
            <person name="Blackwell M."/>
            <person name="Grigoriev I.V."/>
            <person name="Jeffries T.W."/>
        </authorList>
    </citation>
    <scope>NUCLEOTIDE SEQUENCE [LARGE SCALE GENOMIC DNA]</scope>
    <source>
        <strain evidence="4">NRRL Y-2460</strain>
    </source>
</reference>
<organism evidence="3 4">
    <name type="scientific">Pachysolen tannophilus NRRL Y-2460</name>
    <dbReference type="NCBI Taxonomy" id="669874"/>
    <lineage>
        <taxon>Eukaryota</taxon>
        <taxon>Fungi</taxon>
        <taxon>Dikarya</taxon>
        <taxon>Ascomycota</taxon>
        <taxon>Saccharomycotina</taxon>
        <taxon>Pichiomycetes</taxon>
        <taxon>Pachysolenaceae</taxon>
        <taxon>Pachysolen</taxon>
    </lineage>
</organism>
<name>A0A1E4U3P3_PACTA</name>
<dbReference type="InterPro" id="IPR028012">
    <property type="entry name" value="Rua1_C"/>
</dbReference>
<dbReference type="Pfam" id="PF14616">
    <property type="entry name" value="Rua1_C"/>
    <property type="match status" value="1"/>
</dbReference>
<dbReference type="EMBL" id="KV454011">
    <property type="protein sequence ID" value="ODV98612.1"/>
    <property type="molecule type" value="Genomic_DNA"/>
</dbReference>
<feature type="domain" description="Transcription regulator Rua1 C-terminal" evidence="2">
    <location>
        <begin position="193"/>
        <end position="308"/>
    </location>
</feature>
<evidence type="ECO:0000313" key="4">
    <source>
        <dbReference type="Proteomes" id="UP000094236"/>
    </source>
</evidence>
<dbReference type="Proteomes" id="UP000094236">
    <property type="component" value="Unassembled WGS sequence"/>
</dbReference>
<keyword evidence="4" id="KW-1185">Reference proteome</keyword>
<evidence type="ECO:0000259" key="2">
    <source>
        <dbReference type="Pfam" id="PF14616"/>
    </source>
</evidence>
<accession>A0A1E4U3P3</accession>
<dbReference type="AlphaFoldDB" id="A0A1E4U3P3"/>
<feature type="compositionally biased region" description="Polar residues" evidence="1">
    <location>
        <begin position="107"/>
        <end position="120"/>
    </location>
</feature>
<sequence>MDPMDLSFEDFIAGNYMNTNNEDLCQFTSVFDEENHGSQEHHESCRCTECLDNSDLLLDLESNFNTLPDSSSPNTPLTPPSSEEDSLTNEDWKTLNEFIAQEFPEEANSQGKVTPAQTENRAADMENEADSENFDKLLEELELHFEQSSSASEDTTQNGLYGLEYYRRRNHFRLSDMPRGEVYQYEISPKANKSRYEPQILRRKGAKRSSTEGLCPYCEHINFLKLSSSAYLHHLGMNHGIFSNGEKVKEPTFEERQELSSCGKIKTIAGFRCPYENCKIGHIKVPQFKPIPSKNRYKNYLRHCKFCHNQGKKFKH</sequence>
<feature type="region of interest" description="Disordered" evidence="1">
    <location>
        <begin position="63"/>
        <end position="89"/>
    </location>
</feature>
<evidence type="ECO:0000256" key="1">
    <source>
        <dbReference type="SAM" id="MobiDB-lite"/>
    </source>
</evidence>
<gene>
    <name evidence="3" type="ORF">PACTADRAFT_1078</name>
</gene>
<evidence type="ECO:0000313" key="3">
    <source>
        <dbReference type="EMBL" id="ODV98612.1"/>
    </source>
</evidence>
<feature type="region of interest" description="Disordered" evidence="1">
    <location>
        <begin position="103"/>
        <end position="123"/>
    </location>
</feature>
<protein>
    <recommendedName>
        <fullName evidence="2">Transcription regulator Rua1 C-terminal domain-containing protein</fullName>
    </recommendedName>
</protein>